<evidence type="ECO:0000313" key="2">
    <source>
        <dbReference type="Proteomes" id="UP000308600"/>
    </source>
</evidence>
<name>A0ACD3B521_9AGAR</name>
<reference evidence="1 2" key="1">
    <citation type="journal article" date="2019" name="Nat. Ecol. Evol.">
        <title>Megaphylogeny resolves global patterns of mushroom evolution.</title>
        <authorList>
            <person name="Varga T."/>
            <person name="Krizsan K."/>
            <person name="Foldi C."/>
            <person name="Dima B."/>
            <person name="Sanchez-Garcia M."/>
            <person name="Sanchez-Ramirez S."/>
            <person name="Szollosi G.J."/>
            <person name="Szarkandi J.G."/>
            <person name="Papp V."/>
            <person name="Albert L."/>
            <person name="Andreopoulos W."/>
            <person name="Angelini C."/>
            <person name="Antonin V."/>
            <person name="Barry K.W."/>
            <person name="Bougher N.L."/>
            <person name="Buchanan P."/>
            <person name="Buyck B."/>
            <person name="Bense V."/>
            <person name="Catcheside P."/>
            <person name="Chovatia M."/>
            <person name="Cooper J."/>
            <person name="Damon W."/>
            <person name="Desjardin D."/>
            <person name="Finy P."/>
            <person name="Geml J."/>
            <person name="Haridas S."/>
            <person name="Hughes K."/>
            <person name="Justo A."/>
            <person name="Karasinski D."/>
            <person name="Kautmanova I."/>
            <person name="Kiss B."/>
            <person name="Kocsube S."/>
            <person name="Kotiranta H."/>
            <person name="LaButti K.M."/>
            <person name="Lechner B.E."/>
            <person name="Liimatainen K."/>
            <person name="Lipzen A."/>
            <person name="Lukacs Z."/>
            <person name="Mihaltcheva S."/>
            <person name="Morgado L.N."/>
            <person name="Niskanen T."/>
            <person name="Noordeloos M.E."/>
            <person name="Ohm R.A."/>
            <person name="Ortiz-Santana B."/>
            <person name="Ovrebo C."/>
            <person name="Racz N."/>
            <person name="Riley R."/>
            <person name="Savchenko A."/>
            <person name="Shiryaev A."/>
            <person name="Soop K."/>
            <person name="Spirin V."/>
            <person name="Szebenyi C."/>
            <person name="Tomsovsky M."/>
            <person name="Tulloss R.E."/>
            <person name="Uehling J."/>
            <person name="Grigoriev I.V."/>
            <person name="Vagvolgyi C."/>
            <person name="Papp T."/>
            <person name="Martin F.M."/>
            <person name="Miettinen O."/>
            <person name="Hibbett D.S."/>
            <person name="Nagy L.G."/>
        </authorList>
    </citation>
    <scope>NUCLEOTIDE SEQUENCE [LARGE SCALE GENOMIC DNA]</scope>
    <source>
        <strain evidence="1 2">NL-1719</strain>
    </source>
</reference>
<accession>A0ACD3B521</accession>
<protein>
    <submittedName>
        <fullName evidence="1">Uncharacterized protein</fullName>
    </submittedName>
</protein>
<dbReference type="EMBL" id="ML208276">
    <property type="protein sequence ID" value="TFK73418.1"/>
    <property type="molecule type" value="Genomic_DNA"/>
</dbReference>
<proteinExistence type="predicted"/>
<sequence>MQALSRVSSRTSESSVDSLASSSVVSTTSSNGVYVPLHKRSGSSSSQTTASSWTSVKSSKNTKGEYSNPTGTYTIHELLNLSCSPLAKVVSEERRAELKANASEILVKRFDTDKNRKVRKYQEFTTRKHLGELIKEARQEQKEKKGGPRQQQQNQKRQNQRPANAQSQTQPQSQVLSHPQSQSSSRSSYQPQAQSATASLGFSQRNGPQPSEYRPYFQTVKPHYHLDATLSHSTSLQSIVAH</sequence>
<organism evidence="1 2">
    <name type="scientific">Pluteus cervinus</name>
    <dbReference type="NCBI Taxonomy" id="181527"/>
    <lineage>
        <taxon>Eukaryota</taxon>
        <taxon>Fungi</taxon>
        <taxon>Dikarya</taxon>
        <taxon>Basidiomycota</taxon>
        <taxon>Agaricomycotina</taxon>
        <taxon>Agaricomycetes</taxon>
        <taxon>Agaricomycetidae</taxon>
        <taxon>Agaricales</taxon>
        <taxon>Pluteineae</taxon>
        <taxon>Pluteaceae</taxon>
        <taxon>Pluteus</taxon>
    </lineage>
</organism>
<gene>
    <name evidence="1" type="ORF">BDN72DRAFT_834830</name>
</gene>
<dbReference type="Proteomes" id="UP000308600">
    <property type="component" value="Unassembled WGS sequence"/>
</dbReference>
<evidence type="ECO:0000313" key="1">
    <source>
        <dbReference type="EMBL" id="TFK73418.1"/>
    </source>
</evidence>
<keyword evidence="2" id="KW-1185">Reference proteome</keyword>